<feature type="region of interest" description="Disordered" evidence="1">
    <location>
        <begin position="107"/>
        <end position="127"/>
    </location>
</feature>
<dbReference type="GeneID" id="72067188"/>
<proteinExistence type="predicted"/>
<evidence type="ECO:0000313" key="3">
    <source>
        <dbReference type="Proteomes" id="UP000829364"/>
    </source>
</evidence>
<gene>
    <name evidence="2" type="ORF">JDV02_005239</name>
</gene>
<dbReference type="AlphaFoldDB" id="A0A9Q8QG50"/>
<sequence length="127" mass="13751">MLPFPRGLRKARRASLTVVNHSPGKTHTCTRSTSSSSSPKRRQQSYPPRSSPPRSVRLFGSADTDAAWTFARLTLRAVVANELGFPSSSSIMRVTAFSRPGGILLRPPQANHLPTGLHGPAADRTCM</sequence>
<accession>A0A9Q8QG50</accession>
<feature type="region of interest" description="Disordered" evidence="1">
    <location>
        <begin position="19"/>
        <end position="58"/>
    </location>
</feature>
<protein>
    <submittedName>
        <fullName evidence="2">Uncharacterized protein</fullName>
    </submittedName>
</protein>
<dbReference type="RefSeq" id="XP_047842501.1">
    <property type="nucleotide sequence ID" value="XM_047986519.1"/>
</dbReference>
<dbReference type="EMBL" id="CP086357">
    <property type="protein sequence ID" value="UNI19020.1"/>
    <property type="molecule type" value="Genomic_DNA"/>
</dbReference>
<name>A0A9Q8QG50_9HYPO</name>
<organism evidence="2 3">
    <name type="scientific">Purpureocillium takamizusanense</name>
    <dbReference type="NCBI Taxonomy" id="2060973"/>
    <lineage>
        <taxon>Eukaryota</taxon>
        <taxon>Fungi</taxon>
        <taxon>Dikarya</taxon>
        <taxon>Ascomycota</taxon>
        <taxon>Pezizomycotina</taxon>
        <taxon>Sordariomycetes</taxon>
        <taxon>Hypocreomycetidae</taxon>
        <taxon>Hypocreales</taxon>
        <taxon>Ophiocordycipitaceae</taxon>
        <taxon>Purpureocillium</taxon>
    </lineage>
</organism>
<feature type="compositionally biased region" description="Polar residues" evidence="1">
    <location>
        <begin position="19"/>
        <end position="29"/>
    </location>
</feature>
<reference evidence="2" key="1">
    <citation type="submission" date="2021-11" db="EMBL/GenBank/DDBJ databases">
        <title>Purpureocillium_takamizusanense_genome.</title>
        <authorList>
            <person name="Nguyen N.-H."/>
        </authorList>
    </citation>
    <scope>NUCLEOTIDE SEQUENCE</scope>
    <source>
        <strain evidence="2">PT3</strain>
    </source>
</reference>
<feature type="compositionally biased region" description="Low complexity" evidence="1">
    <location>
        <begin position="30"/>
        <end position="55"/>
    </location>
</feature>
<dbReference type="KEGG" id="ptkz:JDV02_005239"/>
<keyword evidence="3" id="KW-1185">Reference proteome</keyword>
<evidence type="ECO:0000256" key="1">
    <source>
        <dbReference type="SAM" id="MobiDB-lite"/>
    </source>
</evidence>
<evidence type="ECO:0000313" key="2">
    <source>
        <dbReference type="EMBL" id="UNI19020.1"/>
    </source>
</evidence>
<dbReference type="Proteomes" id="UP000829364">
    <property type="component" value="Chromosome 4"/>
</dbReference>